<protein>
    <recommendedName>
        <fullName evidence="2">RNA helicase</fullName>
        <ecNumber evidence="2">3.6.4.13</ecNumber>
    </recommendedName>
</protein>
<evidence type="ECO:0000256" key="1">
    <source>
        <dbReference type="ARBA" id="ARBA00008792"/>
    </source>
</evidence>
<dbReference type="PROSITE" id="PS51192">
    <property type="entry name" value="HELICASE_ATP_BIND_1"/>
    <property type="match status" value="1"/>
</dbReference>
<keyword evidence="3" id="KW-0507">mRNA processing</keyword>
<dbReference type="SMART" id="SM00847">
    <property type="entry name" value="HA2"/>
    <property type="match status" value="1"/>
</dbReference>
<organism evidence="12 13">
    <name type="scientific">Trichoplax adhaerens</name>
    <name type="common">Trichoplax reptans</name>
    <dbReference type="NCBI Taxonomy" id="10228"/>
    <lineage>
        <taxon>Eukaryota</taxon>
        <taxon>Metazoa</taxon>
        <taxon>Placozoa</taxon>
        <taxon>Uniplacotomia</taxon>
        <taxon>Trichoplacea</taxon>
        <taxon>Trichoplacidae</taxon>
        <taxon>Trichoplax</taxon>
    </lineage>
</organism>
<dbReference type="PhylomeDB" id="B3RVA8"/>
<dbReference type="AlphaFoldDB" id="B3RVA8"/>
<dbReference type="InterPro" id="IPR048333">
    <property type="entry name" value="HA2_WH"/>
</dbReference>
<keyword evidence="8" id="KW-0508">mRNA splicing</keyword>
<accession>B3RVA8</accession>
<evidence type="ECO:0000313" key="12">
    <source>
        <dbReference type="EMBL" id="EDV25961.1"/>
    </source>
</evidence>
<dbReference type="FunFam" id="1.20.120.1080:FF:000001">
    <property type="entry name" value="Pre-mRNA-splicing factor ATP-dependent RNA helicase"/>
    <property type="match status" value="1"/>
</dbReference>
<dbReference type="STRING" id="10228.B3RVA8"/>
<dbReference type="GO" id="GO:0008380">
    <property type="term" value="P:RNA splicing"/>
    <property type="evidence" value="ECO:0007669"/>
    <property type="project" value="UniProtKB-KW"/>
</dbReference>
<dbReference type="GO" id="GO:0005524">
    <property type="term" value="F:ATP binding"/>
    <property type="evidence" value="ECO:0007669"/>
    <property type="project" value="UniProtKB-KW"/>
</dbReference>
<dbReference type="CDD" id="cd18791">
    <property type="entry name" value="SF2_C_RHA"/>
    <property type="match status" value="1"/>
</dbReference>
<dbReference type="InParanoid" id="B3RVA8"/>
<evidence type="ECO:0000259" key="11">
    <source>
        <dbReference type="PROSITE" id="PS51194"/>
    </source>
</evidence>
<dbReference type="InterPro" id="IPR002464">
    <property type="entry name" value="DNA/RNA_helicase_DEAH_CS"/>
</dbReference>
<dbReference type="CDD" id="cd17980">
    <property type="entry name" value="DEXHc_DHX35"/>
    <property type="match status" value="1"/>
</dbReference>
<dbReference type="OMA" id="FHEVMET"/>
<gene>
    <name evidence="12" type="ORF">TRIADDRAFT_24419</name>
</gene>
<dbReference type="SUPFAM" id="SSF52540">
    <property type="entry name" value="P-loop containing nucleoside triphosphate hydrolases"/>
    <property type="match status" value="1"/>
</dbReference>
<keyword evidence="4" id="KW-0547">Nucleotide-binding</keyword>
<comment type="similarity">
    <text evidence="1">Belongs to the DEAD box helicase family. DEAH subfamily.</text>
</comment>
<dbReference type="eggNOG" id="KOG0922">
    <property type="taxonomic scope" value="Eukaryota"/>
</dbReference>
<dbReference type="GO" id="GO:0003723">
    <property type="term" value="F:RNA binding"/>
    <property type="evidence" value="ECO:0000318"/>
    <property type="project" value="GO_Central"/>
</dbReference>
<dbReference type="Proteomes" id="UP000009022">
    <property type="component" value="Unassembled WGS sequence"/>
</dbReference>
<dbReference type="InterPro" id="IPR011709">
    <property type="entry name" value="DEAD-box_helicase_OB_fold"/>
</dbReference>
<dbReference type="InterPro" id="IPR014001">
    <property type="entry name" value="Helicase_ATP-bd"/>
</dbReference>
<dbReference type="RefSeq" id="XP_002111994.1">
    <property type="nucleotide sequence ID" value="XM_002111958.1"/>
</dbReference>
<feature type="domain" description="Helicase C-terminal" evidence="11">
    <location>
        <begin position="237"/>
        <end position="410"/>
    </location>
</feature>
<feature type="domain" description="Helicase ATP-binding" evidence="10">
    <location>
        <begin position="40"/>
        <end position="205"/>
    </location>
</feature>
<dbReference type="Gene3D" id="1.20.120.1080">
    <property type="match status" value="1"/>
</dbReference>
<dbReference type="GO" id="GO:0003724">
    <property type="term" value="F:RNA helicase activity"/>
    <property type="evidence" value="ECO:0007669"/>
    <property type="project" value="UniProtKB-EC"/>
</dbReference>
<dbReference type="Gene3D" id="3.40.50.300">
    <property type="entry name" value="P-loop containing nucleotide triphosphate hydrolases"/>
    <property type="match status" value="2"/>
</dbReference>
<evidence type="ECO:0000256" key="2">
    <source>
        <dbReference type="ARBA" id="ARBA00012552"/>
    </source>
</evidence>
<dbReference type="GO" id="GO:0006397">
    <property type="term" value="P:mRNA processing"/>
    <property type="evidence" value="ECO:0007669"/>
    <property type="project" value="UniProtKB-KW"/>
</dbReference>
<dbReference type="Pfam" id="PF21010">
    <property type="entry name" value="HA2_C"/>
    <property type="match status" value="1"/>
</dbReference>
<dbReference type="CTD" id="6752716"/>
<dbReference type="OrthoDB" id="10253254at2759"/>
<dbReference type="EC" id="3.6.4.13" evidence="2"/>
<reference evidence="12 13" key="1">
    <citation type="journal article" date="2008" name="Nature">
        <title>The Trichoplax genome and the nature of placozoans.</title>
        <authorList>
            <person name="Srivastava M."/>
            <person name="Begovic E."/>
            <person name="Chapman J."/>
            <person name="Putnam N.H."/>
            <person name="Hellsten U."/>
            <person name="Kawashima T."/>
            <person name="Kuo A."/>
            <person name="Mitros T."/>
            <person name="Salamov A."/>
            <person name="Carpenter M.L."/>
            <person name="Signorovitch A.Y."/>
            <person name="Moreno M.A."/>
            <person name="Kamm K."/>
            <person name="Grimwood J."/>
            <person name="Schmutz J."/>
            <person name="Shapiro H."/>
            <person name="Grigoriev I.V."/>
            <person name="Buss L.W."/>
            <person name="Schierwater B."/>
            <person name="Dellaporta S.L."/>
            <person name="Rokhsar D.S."/>
        </authorList>
    </citation>
    <scope>NUCLEOTIDE SEQUENCE [LARGE SCALE GENOMIC DNA]</scope>
    <source>
        <strain evidence="12 13">Grell-BS-1999</strain>
    </source>
</reference>
<keyword evidence="13" id="KW-1185">Reference proteome</keyword>
<evidence type="ECO:0000256" key="3">
    <source>
        <dbReference type="ARBA" id="ARBA00022664"/>
    </source>
</evidence>
<comment type="catalytic activity">
    <reaction evidence="9">
        <text>ATP + H2O = ADP + phosphate + H(+)</text>
        <dbReference type="Rhea" id="RHEA:13065"/>
        <dbReference type="ChEBI" id="CHEBI:15377"/>
        <dbReference type="ChEBI" id="CHEBI:15378"/>
        <dbReference type="ChEBI" id="CHEBI:30616"/>
        <dbReference type="ChEBI" id="CHEBI:43474"/>
        <dbReference type="ChEBI" id="CHEBI:456216"/>
        <dbReference type="EC" id="3.6.4.13"/>
    </reaction>
</comment>
<dbReference type="KEGG" id="tad:TRIADDRAFT_24419"/>
<evidence type="ECO:0000256" key="6">
    <source>
        <dbReference type="ARBA" id="ARBA00022806"/>
    </source>
</evidence>
<dbReference type="SMART" id="SM00487">
    <property type="entry name" value="DEXDc"/>
    <property type="match status" value="1"/>
</dbReference>
<dbReference type="FunFam" id="3.40.50.300:FF:000578">
    <property type="entry name" value="probable ATP-dependent RNA helicase DHX35"/>
    <property type="match status" value="1"/>
</dbReference>
<dbReference type="FunCoup" id="B3RVA8">
    <property type="interactions" value="1753"/>
</dbReference>
<dbReference type="InterPro" id="IPR027417">
    <property type="entry name" value="P-loop_NTPase"/>
</dbReference>
<dbReference type="Pfam" id="PF07717">
    <property type="entry name" value="OB_NTP_bind"/>
    <property type="match status" value="1"/>
</dbReference>
<proteinExistence type="inferred from homology"/>
<dbReference type="GO" id="GO:0016787">
    <property type="term" value="F:hydrolase activity"/>
    <property type="evidence" value="ECO:0007669"/>
    <property type="project" value="UniProtKB-KW"/>
</dbReference>
<evidence type="ECO:0000259" key="10">
    <source>
        <dbReference type="PROSITE" id="PS51192"/>
    </source>
</evidence>
<dbReference type="HOGENOM" id="CLU_001832_5_11_1"/>
<dbReference type="PROSITE" id="PS51194">
    <property type="entry name" value="HELICASE_CTER"/>
    <property type="match status" value="1"/>
</dbReference>
<keyword evidence="5" id="KW-0378">Hydrolase</keyword>
<dbReference type="GO" id="GO:0071013">
    <property type="term" value="C:catalytic step 2 spliceosome"/>
    <property type="evidence" value="ECO:0000318"/>
    <property type="project" value="GO_Central"/>
</dbReference>
<keyword evidence="7" id="KW-0067">ATP-binding</keyword>
<dbReference type="GO" id="GO:0004386">
    <property type="term" value="F:helicase activity"/>
    <property type="evidence" value="ECO:0000318"/>
    <property type="project" value="GO_Central"/>
</dbReference>
<feature type="non-terminal residue" evidence="12">
    <location>
        <position position="1"/>
    </location>
</feature>
<evidence type="ECO:0000256" key="4">
    <source>
        <dbReference type="ARBA" id="ARBA00022741"/>
    </source>
</evidence>
<evidence type="ECO:0000256" key="5">
    <source>
        <dbReference type="ARBA" id="ARBA00022801"/>
    </source>
</evidence>
<evidence type="ECO:0000313" key="13">
    <source>
        <dbReference type="Proteomes" id="UP000009022"/>
    </source>
</evidence>
<evidence type="ECO:0000256" key="7">
    <source>
        <dbReference type="ARBA" id="ARBA00022840"/>
    </source>
</evidence>
<evidence type="ECO:0000256" key="9">
    <source>
        <dbReference type="ARBA" id="ARBA00047984"/>
    </source>
</evidence>
<dbReference type="InterPro" id="IPR007502">
    <property type="entry name" value="Helicase-assoc_dom"/>
</dbReference>
<dbReference type="Pfam" id="PF04408">
    <property type="entry name" value="WHD_HA2"/>
    <property type="match status" value="1"/>
</dbReference>
<name>B3RVA8_TRIAD</name>
<dbReference type="PANTHER" id="PTHR18934">
    <property type="entry name" value="ATP-DEPENDENT RNA HELICASE"/>
    <property type="match status" value="1"/>
</dbReference>
<dbReference type="Pfam" id="PF00271">
    <property type="entry name" value="Helicase_C"/>
    <property type="match status" value="1"/>
</dbReference>
<dbReference type="InterPro" id="IPR001650">
    <property type="entry name" value="Helicase_C-like"/>
</dbReference>
<dbReference type="GeneID" id="6752716"/>
<dbReference type="PANTHER" id="PTHR18934:SF136">
    <property type="entry name" value="ATP-DEPENDENT RNA HELICASE DHX35-RELATED"/>
    <property type="match status" value="1"/>
</dbReference>
<sequence length="668" mass="75953">ERREVSQGAGECIHYNRFMTLPLTQQRQRLPVFQYRNHILYMLEKYSTLVVVGETGCGKSTQIPQYLHESGWSKGGRVICVTQPRRIATVTVATRVAEEQGVYLGREVGYAIRFEDCTDKTLTRIKFVTDGLLIREMMADPLLRRYSVVMLDEAHERTINTDVVIGLLKKIQKKRPELKIIISSATLDAEAFRDFFNSNTTDDTSLDTASILSIEGRMFPVDIHYTADPVPDYIKAAVDTVFKIHQNEKRGDILVFLTGQEEVETAVNMTNDYNHQLQQKLMPLPMYGGLPPGEQLKVFKKTPENMRKVIYATNIAEASITIDGVVYVVDCGFVKLKMVLPNAGMESLVIVPISKASAKQRAGRAGRVRSGKAYRLLTEKDYEKLLSSATVPEMQRVNLSAVVIQLKALGIDNVLRFDFLSPPPAKNMIRSLELLYALEALDDYGRLTLGCGNKMAELPVDPMLGKMLLSSSKLECSEEILTITAMLQVQNIFYTPPKRKAASDNARRKFAVYEGDHLTLLNVYKAFMRCRKSSKWCQENYLNYKALTKAVAIRERLKVFMKKFKLPLISCDDDPEAVCKCLVTGFFANAAKYCGDGCYRTIRDNHVLHIHPNSVLYTEEPPKWVIFHEVLQTKKDYMRDITVIEPSWLYELAPHYYEYGTVSLINYR</sequence>
<evidence type="ECO:0000256" key="8">
    <source>
        <dbReference type="ARBA" id="ARBA00023187"/>
    </source>
</evidence>
<dbReference type="SMART" id="SM00490">
    <property type="entry name" value="HELICc"/>
    <property type="match status" value="1"/>
</dbReference>
<dbReference type="PROSITE" id="PS00690">
    <property type="entry name" value="DEAH_ATP_HELICASE"/>
    <property type="match status" value="1"/>
</dbReference>
<dbReference type="EMBL" id="DS985244">
    <property type="protein sequence ID" value="EDV25961.1"/>
    <property type="molecule type" value="Genomic_DNA"/>
</dbReference>
<keyword evidence="6" id="KW-0347">Helicase</keyword>
<dbReference type="FunFam" id="3.40.50.300:FF:000767">
    <property type="entry name" value="Putative ATP-dependent RNA helicase DHX35"/>
    <property type="match status" value="1"/>
</dbReference>